<keyword evidence="1" id="KW-1133">Transmembrane helix</keyword>
<gene>
    <name evidence="2" type="ORF">BAE44_0002142</name>
</gene>
<evidence type="ECO:0000313" key="2">
    <source>
        <dbReference type="EMBL" id="OEL36839.1"/>
    </source>
</evidence>
<dbReference type="OrthoDB" id="600316at2759"/>
<sequence>MAAVAEVVLEVVPQPPPPPREPAAALRDLAVRKLIPYLCIACTWVGCASVAASTVARRASGEEDSPLAYAFIKVSIGALIFLVMILLVATVWLLRVMCAAGFGSSLRSSATEIQIQSRKVSRQGNAAPPSYMEKSQRGRIGYALFDVGVLGAMAMFCFVIIPSGVLKLWRSK</sequence>
<protein>
    <submittedName>
        <fullName evidence="2">Uncharacterized protein</fullName>
    </submittedName>
</protein>
<dbReference type="AlphaFoldDB" id="A0A1E5WHG2"/>
<name>A0A1E5WHG2_9POAL</name>
<keyword evidence="1" id="KW-0472">Membrane</keyword>
<evidence type="ECO:0000256" key="1">
    <source>
        <dbReference type="SAM" id="Phobius"/>
    </source>
</evidence>
<dbReference type="EMBL" id="LWDX02007653">
    <property type="protein sequence ID" value="OEL36839.1"/>
    <property type="molecule type" value="Genomic_DNA"/>
</dbReference>
<accession>A0A1E5WHG2</accession>
<dbReference type="Proteomes" id="UP000095767">
    <property type="component" value="Unassembled WGS sequence"/>
</dbReference>
<feature type="transmembrane region" description="Helical" evidence="1">
    <location>
        <begin position="68"/>
        <end position="94"/>
    </location>
</feature>
<keyword evidence="3" id="KW-1185">Reference proteome</keyword>
<proteinExistence type="predicted"/>
<keyword evidence="1" id="KW-0812">Transmembrane</keyword>
<evidence type="ECO:0000313" key="3">
    <source>
        <dbReference type="Proteomes" id="UP000095767"/>
    </source>
</evidence>
<comment type="caution">
    <text evidence="2">The sequence shown here is derived from an EMBL/GenBank/DDBJ whole genome shotgun (WGS) entry which is preliminary data.</text>
</comment>
<feature type="transmembrane region" description="Helical" evidence="1">
    <location>
        <begin position="34"/>
        <end position="56"/>
    </location>
</feature>
<feature type="transmembrane region" description="Helical" evidence="1">
    <location>
        <begin position="140"/>
        <end position="161"/>
    </location>
</feature>
<organism evidence="2 3">
    <name type="scientific">Dichanthelium oligosanthes</name>
    <dbReference type="NCBI Taxonomy" id="888268"/>
    <lineage>
        <taxon>Eukaryota</taxon>
        <taxon>Viridiplantae</taxon>
        <taxon>Streptophyta</taxon>
        <taxon>Embryophyta</taxon>
        <taxon>Tracheophyta</taxon>
        <taxon>Spermatophyta</taxon>
        <taxon>Magnoliopsida</taxon>
        <taxon>Liliopsida</taxon>
        <taxon>Poales</taxon>
        <taxon>Poaceae</taxon>
        <taxon>PACMAD clade</taxon>
        <taxon>Panicoideae</taxon>
        <taxon>Panicodae</taxon>
        <taxon>Paniceae</taxon>
        <taxon>Dichantheliinae</taxon>
        <taxon>Dichanthelium</taxon>
    </lineage>
</organism>
<reference evidence="2 3" key="1">
    <citation type="submission" date="2016-09" db="EMBL/GenBank/DDBJ databases">
        <title>The draft genome of Dichanthelium oligosanthes: A C3 panicoid grass species.</title>
        <authorList>
            <person name="Studer A.J."/>
            <person name="Schnable J.C."/>
            <person name="Brutnell T.P."/>
        </authorList>
    </citation>
    <scope>NUCLEOTIDE SEQUENCE [LARGE SCALE GENOMIC DNA]</scope>
    <source>
        <strain evidence="3">cv. Kellogg 1175</strain>
        <tissue evidence="2">Leaf</tissue>
    </source>
</reference>